<organism evidence="1">
    <name type="scientific">Arundo donax</name>
    <name type="common">Giant reed</name>
    <name type="synonym">Donax arundinaceus</name>
    <dbReference type="NCBI Taxonomy" id="35708"/>
    <lineage>
        <taxon>Eukaryota</taxon>
        <taxon>Viridiplantae</taxon>
        <taxon>Streptophyta</taxon>
        <taxon>Embryophyta</taxon>
        <taxon>Tracheophyta</taxon>
        <taxon>Spermatophyta</taxon>
        <taxon>Magnoliopsida</taxon>
        <taxon>Liliopsida</taxon>
        <taxon>Poales</taxon>
        <taxon>Poaceae</taxon>
        <taxon>PACMAD clade</taxon>
        <taxon>Arundinoideae</taxon>
        <taxon>Arundineae</taxon>
        <taxon>Arundo</taxon>
    </lineage>
</organism>
<dbReference type="AlphaFoldDB" id="A0A0A9DQ52"/>
<proteinExistence type="predicted"/>
<dbReference type="EMBL" id="GBRH01207964">
    <property type="protein sequence ID" value="JAD89931.1"/>
    <property type="molecule type" value="Transcribed_RNA"/>
</dbReference>
<name>A0A0A9DQ52_ARUDO</name>
<sequence length="51" mass="5342">MSILSARKLPPTDLGTMLLPCSGPLLGTSSSEFFITLSASTGFTGDTKFVF</sequence>
<reference evidence="1" key="1">
    <citation type="submission" date="2014-09" db="EMBL/GenBank/DDBJ databases">
        <authorList>
            <person name="Magalhaes I.L.F."/>
            <person name="Oliveira U."/>
            <person name="Santos F.R."/>
            <person name="Vidigal T.H.D.A."/>
            <person name="Brescovit A.D."/>
            <person name="Santos A.J."/>
        </authorList>
    </citation>
    <scope>NUCLEOTIDE SEQUENCE</scope>
    <source>
        <tissue evidence="1">Shoot tissue taken approximately 20 cm above the soil surface</tissue>
    </source>
</reference>
<evidence type="ECO:0000313" key="1">
    <source>
        <dbReference type="EMBL" id="JAD89931.1"/>
    </source>
</evidence>
<accession>A0A0A9DQ52</accession>
<protein>
    <submittedName>
        <fullName evidence="1">Uncharacterized protein</fullName>
    </submittedName>
</protein>
<reference evidence="1" key="2">
    <citation type="journal article" date="2015" name="Data Brief">
        <title>Shoot transcriptome of the giant reed, Arundo donax.</title>
        <authorList>
            <person name="Barrero R.A."/>
            <person name="Guerrero F.D."/>
            <person name="Moolhuijzen P."/>
            <person name="Goolsby J.A."/>
            <person name="Tidwell J."/>
            <person name="Bellgard S.E."/>
            <person name="Bellgard M.I."/>
        </authorList>
    </citation>
    <scope>NUCLEOTIDE SEQUENCE</scope>
    <source>
        <tissue evidence="1">Shoot tissue taken approximately 20 cm above the soil surface</tissue>
    </source>
</reference>